<sequence length="307" mass="33610">MHVDTLNPDQPDNRLFSMTVGFSLLAHVVVIGLVHFTPPDPRTLFNRAPLEIVLVNARSKNAPAKADVLAQANLDGGGNTDEANRRIKTPLPAQQVLQPSNELVHATRQQQEQEERLRKLLAQAQMAHSLSAEAVLRPSPVPSTSKQETEALNKQASEIARREGEIAREIAAYQSRPRMAYVAGRSKAVAEARYVDDWRTVVERVGNENFPTSAGGKRLYGRLLVTVEINRDGSLRNVTFDNCRTCNNDPALQKAAARILARSAPFPGLPRGILDRQGAPADILSITRSWTFSRGDNAMTAEEPAGG</sequence>
<evidence type="ECO:0000256" key="1">
    <source>
        <dbReference type="SAM" id="Phobius"/>
    </source>
</evidence>
<feature type="transmembrane region" description="Helical" evidence="1">
    <location>
        <begin position="15"/>
        <end position="37"/>
    </location>
</feature>
<evidence type="ECO:0000313" key="2">
    <source>
        <dbReference type="EMBL" id="GLR12272.1"/>
    </source>
</evidence>
<accession>A0ABQ5YBE0</accession>
<reference evidence="3" key="1">
    <citation type="journal article" date="2019" name="Int. J. Syst. Evol. Microbiol.">
        <title>The Global Catalogue of Microorganisms (GCM) 10K type strain sequencing project: providing services to taxonomists for standard genome sequencing and annotation.</title>
        <authorList>
            <consortium name="The Broad Institute Genomics Platform"/>
            <consortium name="The Broad Institute Genome Sequencing Center for Infectious Disease"/>
            <person name="Wu L."/>
            <person name="Ma J."/>
        </authorList>
    </citation>
    <scope>NUCLEOTIDE SEQUENCE [LARGE SCALE GENOMIC DNA]</scope>
    <source>
        <strain evidence="3">NBRC 110044</strain>
    </source>
</reference>
<proteinExistence type="predicted"/>
<name>A0ABQ5YBE0_9NEIS</name>
<evidence type="ECO:0000313" key="3">
    <source>
        <dbReference type="Proteomes" id="UP001156706"/>
    </source>
</evidence>
<keyword evidence="1" id="KW-0812">Transmembrane</keyword>
<gene>
    <name evidence="2" type="ORF">GCM10007907_10620</name>
</gene>
<comment type="caution">
    <text evidence="2">The sequence shown here is derived from an EMBL/GenBank/DDBJ whole genome shotgun (WGS) entry which is preliminary data.</text>
</comment>
<dbReference type="RefSeq" id="WP_284195402.1">
    <property type="nucleotide sequence ID" value="NZ_BSOG01000001.1"/>
</dbReference>
<dbReference type="Gene3D" id="3.30.1150.10">
    <property type="match status" value="1"/>
</dbReference>
<organism evidence="2 3">
    <name type="scientific">Chitinimonas prasina</name>
    <dbReference type="NCBI Taxonomy" id="1434937"/>
    <lineage>
        <taxon>Bacteria</taxon>
        <taxon>Pseudomonadati</taxon>
        <taxon>Pseudomonadota</taxon>
        <taxon>Betaproteobacteria</taxon>
        <taxon>Neisseriales</taxon>
        <taxon>Chitinibacteraceae</taxon>
        <taxon>Chitinimonas</taxon>
    </lineage>
</organism>
<dbReference type="EMBL" id="BSOG01000001">
    <property type="protein sequence ID" value="GLR12272.1"/>
    <property type="molecule type" value="Genomic_DNA"/>
</dbReference>
<dbReference type="Proteomes" id="UP001156706">
    <property type="component" value="Unassembled WGS sequence"/>
</dbReference>
<keyword evidence="3" id="KW-1185">Reference proteome</keyword>
<protein>
    <submittedName>
        <fullName evidence="2">Membrane protein</fullName>
    </submittedName>
</protein>
<keyword evidence="1" id="KW-0472">Membrane</keyword>
<dbReference type="SUPFAM" id="SSF74653">
    <property type="entry name" value="TolA/TonB C-terminal domain"/>
    <property type="match status" value="1"/>
</dbReference>
<keyword evidence="1" id="KW-1133">Transmembrane helix</keyword>